<keyword evidence="2" id="KW-1185">Reference proteome</keyword>
<reference evidence="1" key="1">
    <citation type="submission" date="2022-01" db="EMBL/GenBank/DDBJ databases">
        <authorList>
            <person name="Criscuolo A."/>
        </authorList>
    </citation>
    <scope>NUCLEOTIDE SEQUENCE</scope>
    <source>
        <strain evidence="1">CIP111891</strain>
    </source>
</reference>
<evidence type="ECO:0000313" key="1">
    <source>
        <dbReference type="EMBL" id="CAH1203023.1"/>
    </source>
</evidence>
<sequence length="149" mass="17410">MKKTIIVVLVILSILCVIFNKNIALVIKNYDKEFYYMSSKMTENISVSLYYKKESSNPERYKKFIENVKIGKSDSLTLISFDEKNVNKFTFLIYDGKTIKYSQSLKYNEETSGALYVCKELKEKKMSEQTVYSLSGCDDNNEYDVLWSK</sequence>
<dbReference type="RefSeq" id="WP_236287063.1">
    <property type="nucleotide sequence ID" value="NZ_CAKMMW010000005.1"/>
</dbReference>
<accession>A0ABN8GEB2</accession>
<name>A0ABN8GEB2_9BACL</name>
<protein>
    <recommendedName>
        <fullName evidence="3">DUF4362 domain-containing protein</fullName>
    </recommendedName>
</protein>
<gene>
    <name evidence="1" type="ORF">PAECIP111891_02204</name>
</gene>
<proteinExistence type="predicted"/>
<dbReference type="EMBL" id="CAKMMW010000005">
    <property type="protein sequence ID" value="CAH1203023.1"/>
    <property type="molecule type" value="Genomic_DNA"/>
</dbReference>
<comment type="caution">
    <text evidence="1">The sequence shown here is derived from an EMBL/GenBank/DDBJ whole genome shotgun (WGS) entry which is preliminary data.</text>
</comment>
<organism evidence="1 2">
    <name type="scientific">Paenibacillus allorhizoplanae</name>
    <dbReference type="NCBI Taxonomy" id="2905648"/>
    <lineage>
        <taxon>Bacteria</taxon>
        <taxon>Bacillati</taxon>
        <taxon>Bacillota</taxon>
        <taxon>Bacilli</taxon>
        <taxon>Bacillales</taxon>
        <taxon>Paenibacillaceae</taxon>
        <taxon>Paenibacillus</taxon>
    </lineage>
</organism>
<evidence type="ECO:0008006" key="3">
    <source>
        <dbReference type="Google" id="ProtNLM"/>
    </source>
</evidence>
<evidence type="ECO:0000313" key="2">
    <source>
        <dbReference type="Proteomes" id="UP000838821"/>
    </source>
</evidence>
<dbReference type="Proteomes" id="UP000838821">
    <property type="component" value="Unassembled WGS sequence"/>
</dbReference>